<evidence type="ECO:0000256" key="1">
    <source>
        <dbReference type="SAM" id="MobiDB-lite"/>
    </source>
</evidence>
<feature type="compositionally biased region" description="Acidic residues" evidence="1">
    <location>
        <begin position="108"/>
        <end position="117"/>
    </location>
</feature>
<sequence length="288" mass="32612">MADFNFDSACPSPYISAPSSPQHLGTTFFFSAPTSPTRISALNRETNIIHDNNDAIDDDTNGYAFEFIGHEMEKSSVTAADELFDGGKIKPKPVLSFESKQKEKEIESIAEDNELGNDDGRGRERNQHSKLSSSGSRRHKATRSLSPMRVVADLLLIDENDESINTEKTEAESSVSSLISLWNSWKLKDLLLFRSASESRVSSRTEELNKYALVKKLRQEDVKKVGLSSRRRKTAPISAHELHYKMKRDVLKEMKKKTFLPYKRSVLSWHGCYGLDDTISMYMTPRPQ</sequence>
<dbReference type="Proteomes" id="UP000224567">
    <property type="component" value="Unassembled WGS sequence"/>
</dbReference>
<feature type="compositionally biased region" description="Basic and acidic residues" evidence="1">
    <location>
        <begin position="118"/>
        <end position="127"/>
    </location>
</feature>
<proteinExistence type="predicted"/>
<dbReference type="PANTHER" id="PTHR33095">
    <property type="entry name" value="OS07G0619500 PROTEIN"/>
    <property type="match status" value="1"/>
</dbReference>
<evidence type="ECO:0000313" key="2">
    <source>
        <dbReference type="EMBL" id="PHT51817.1"/>
    </source>
</evidence>
<name>A0A2G2X2W2_CAPBA</name>
<evidence type="ECO:0000313" key="3">
    <source>
        <dbReference type="Proteomes" id="UP000224567"/>
    </source>
</evidence>
<reference evidence="2 3" key="1">
    <citation type="journal article" date="2017" name="Genome Biol.">
        <title>New reference genome sequences of hot pepper reveal the massive evolution of plant disease-resistance genes by retroduplication.</title>
        <authorList>
            <person name="Kim S."/>
            <person name="Park J."/>
            <person name="Yeom S.I."/>
            <person name="Kim Y.M."/>
            <person name="Seo E."/>
            <person name="Kim K.T."/>
            <person name="Kim M.S."/>
            <person name="Lee J.M."/>
            <person name="Cheong K."/>
            <person name="Shin H.S."/>
            <person name="Kim S.B."/>
            <person name="Han K."/>
            <person name="Lee J."/>
            <person name="Park M."/>
            <person name="Lee H.A."/>
            <person name="Lee H.Y."/>
            <person name="Lee Y."/>
            <person name="Oh S."/>
            <person name="Lee J.H."/>
            <person name="Choi E."/>
            <person name="Choi E."/>
            <person name="Lee S.E."/>
            <person name="Jeon J."/>
            <person name="Kim H."/>
            <person name="Choi G."/>
            <person name="Song H."/>
            <person name="Lee J."/>
            <person name="Lee S.C."/>
            <person name="Kwon J.K."/>
            <person name="Lee H.Y."/>
            <person name="Koo N."/>
            <person name="Hong Y."/>
            <person name="Kim R.W."/>
            <person name="Kang W.H."/>
            <person name="Huh J.H."/>
            <person name="Kang B.C."/>
            <person name="Yang T.J."/>
            <person name="Lee Y.H."/>
            <person name="Bennetzen J.L."/>
            <person name="Choi D."/>
        </authorList>
    </citation>
    <scope>NUCLEOTIDE SEQUENCE [LARGE SCALE GENOMIC DNA]</scope>
    <source>
        <strain evidence="3">cv. PBC81</strain>
    </source>
</reference>
<keyword evidence="3" id="KW-1185">Reference proteome</keyword>
<evidence type="ECO:0008006" key="4">
    <source>
        <dbReference type="Google" id="ProtNLM"/>
    </source>
</evidence>
<accession>A0A2G2X2W2</accession>
<dbReference type="Pfam" id="PF07816">
    <property type="entry name" value="DUF1645"/>
    <property type="match status" value="1"/>
</dbReference>
<dbReference type="EMBL" id="MLFT02000003">
    <property type="protein sequence ID" value="PHT51817.1"/>
    <property type="molecule type" value="Genomic_DNA"/>
</dbReference>
<protein>
    <recommendedName>
        <fullName evidence="4">Calmodulin-binding domain-containing protein</fullName>
    </recommendedName>
</protein>
<comment type="caution">
    <text evidence="2">The sequence shown here is derived from an EMBL/GenBank/DDBJ whole genome shotgun (WGS) entry which is preliminary data.</text>
</comment>
<dbReference type="STRING" id="33114.A0A2G2X2W2"/>
<dbReference type="InterPro" id="IPR012442">
    <property type="entry name" value="DUF1645_plant"/>
</dbReference>
<dbReference type="AlphaFoldDB" id="A0A2G2X2W2"/>
<feature type="region of interest" description="Disordered" evidence="1">
    <location>
        <begin position="95"/>
        <end position="143"/>
    </location>
</feature>
<dbReference type="OrthoDB" id="667051at2759"/>
<reference evidence="3" key="2">
    <citation type="journal article" date="2017" name="J. Anim. Genet.">
        <title>Multiple reference genome sequences of hot pepper reveal the massive evolution of plant disease resistance genes by retroduplication.</title>
        <authorList>
            <person name="Kim S."/>
            <person name="Park J."/>
            <person name="Yeom S.-I."/>
            <person name="Kim Y.-M."/>
            <person name="Seo E."/>
            <person name="Kim K.-T."/>
            <person name="Kim M.-S."/>
            <person name="Lee J.M."/>
            <person name="Cheong K."/>
            <person name="Shin H.-S."/>
            <person name="Kim S.-B."/>
            <person name="Han K."/>
            <person name="Lee J."/>
            <person name="Park M."/>
            <person name="Lee H.-A."/>
            <person name="Lee H.-Y."/>
            <person name="Lee Y."/>
            <person name="Oh S."/>
            <person name="Lee J.H."/>
            <person name="Choi E."/>
            <person name="Choi E."/>
            <person name="Lee S.E."/>
            <person name="Jeon J."/>
            <person name="Kim H."/>
            <person name="Choi G."/>
            <person name="Song H."/>
            <person name="Lee J."/>
            <person name="Lee S.-C."/>
            <person name="Kwon J.-K."/>
            <person name="Lee H.-Y."/>
            <person name="Koo N."/>
            <person name="Hong Y."/>
            <person name="Kim R.W."/>
            <person name="Kang W.-H."/>
            <person name="Huh J.H."/>
            <person name="Kang B.-C."/>
            <person name="Yang T.-J."/>
            <person name="Lee Y.-H."/>
            <person name="Bennetzen J.L."/>
            <person name="Choi D."/>
        </authorList>
    </citation>
    <scope>NUCLEOTIDE SEQUENCE [LARGE SCALE GENOMIC DNA]</scope>
    <source>
        <strain evidence="3">cv. PBC81</strain>
    </source>
</reference>
<gene>
    <name evidence="2" type="ORF">CQW23_06279</name>
</gene>
<organism evidence="2 3">
    <name type="scientific">Capsicum baccatum</name>
    <name type="common">Peruvian pepper</name>
    <dbReference type="NCBI Taxonomy" id="33114"/>
    <lineage>
        <taxon>Eukaryota</taxon>
        <taxon>Viridiplantae</taxon>
        <taxon>Streptophyta</taxon>
        <taxon>Embryophyta</taxon>
        <taxon>Tracheophyta</taxon>
        <taxon>Spermatophyta</taxon>
        <taxon>Magnoliopsida</taxon>
        <taxon>eudicotyledons</taxon>
        <taxon>Gunneridae</taxon>
        <taxon>Pentapetalae</taxon>
        <taxon>asterids</taxon>
        <taxon>lamiids</taxon>
        <taxon>Solanales</taxon>
        <taxon>Solanaceae</taxon>
        <taxon>Solanoideae</taxon>
        <taxon>Capsiceae</taxon>
        <taxon>Capsicum</taxon>
    </lineage>
</organism>
<dbReference type="PANTHER" id="PTHR33095:SF48">
    <property type="entry name" value="CALMODULIN-BINDING PROTEIN"/>
    <property type="match status" value="1"/>
</dbReference>